<evidence type="ECO:0000313" key="2">
    <source>
        <dbReference type="EMBL" id="GMI75387.1"/>
    </source>
</evidence>
<evidence type="ECO:0000256" key="1">
    <source>
        <dbReference type="SAM" id="MobiDB-lite"/>
    </source>
</evidence>
<keyword evidence="3" id="KW-1185">Reference proteome</keyword>
<proteinExistence type="predicted"/>
<comment type="caution">
    <text evidence="2">The sequence shown here is derived from an EMBL/GenBank/DDBJ whole genome shotgun (WGS) entry which is preliminary data.</text>
</comment>
<name>A0A9W7HEA1_HIBTR</name>
<accession>A0A9W7HEA1</accession>
<dbReference type="AlphaFoldDB" id="A0A9W7HEA1"/>
<feature type="region of interest" description="Disordered" evidence="1">
    <location>
        <begin position="1"/>
        <end position="48"/>
    </location>
</feature>
<dbReference type="EMBL" id="BSYR01000011">
    <property type="protein sequence ID" value="GMI75387.1"/>
    <property type="molecule type" value="Genomic_DNA"/>
</dbReference>
<organism evidence="2 3">
    <name type="scientific">Hibiscus trionum</name>
    <name type="common">Flower of an hour</name>
    <dbReference type="NCBI Taxonomy" id="183268"/>
    <lineage>
        <taxon>Eukaryota</taxon>
        <taxon>Viridiplantae</taxon>
        <taxon>Streptophyta</taxon>
        <taxon>Embryophyta</taxon>
        <taxon>Tracheophyta</taxon>
        <taxon>Spermatophyta</taxon>
        <taxon>Magnoliopsida</taxon>
        <taxon>eudicotyledons</taxon>
        <taxon>Gunneridae</taxon>
        <taxon>Pentapetalae</taxon>
        <taxon>rosids</taxon>
        <taxon>malvids</taxon>
        <taxon>Malvales</taxon>
        <taxon>Malvaceae</taxon>
        <taxon>Malvoideae</taxon>
        <taxon>Hibiscus</taxon>
    </lineage>
</organism>
<sequence>MQLPSRKRLSNNDENTDSSDKADDSIRLDSLPDSGIHVPSSDSDLGEEEILDLNHKPRKPSCITFF</sequence>
<feature type="compositionally biased region" description="Basic and acidic residues" evidence="1">
    <location>
        <begin position="18"/>
        <end position="27"/>
    </location>
</feature>
<protein>
    <submittedName>
        <fullName evidence="2">Uncharacterized protein</fullName>
    </submittedName>
</protein>
<reference evidence="2" key="1">
    <citation type="submission" date="2023-05" db="EMBL/GenBank/DDBJ databases">
        <title>Genome and transcriptome analyses reveal genes involved in the formation of fine ridges on petal epidermal cells in Hibiscus trionum.</title>
        <authorList>
            <person name="Koshimizu S."/>
            <person name="Masuda S."/>
            <person name="Ishii T."/>
            <person name="Shirasu K."/>
            <person name="Hoshino A."/>
            <person name="Arita M."/>
        </authorList>
    </citation>
    <scope>NUCLEOTIDE SEQUENCE</scope>
    <source>
        <strain evidence="2">Hamamatsu line</strain>
    </source>
</reference>
<dbReference type="Proteomes" id="UP001165190">
    <property type="component" value="Unassembled WGS sequence"/>
</dbReference>
<gene>
    <name evidence="2" type="ORF">HRI_001208000</name>
</gene>
<evidence type="ECO:0000313" key="3">
    <source>
        <dbReference type="Proteomes" id="UP001165190"/>
    </source>
</evidence>